<proteinExistence type="predicted"/>
<dbReference type="PANTHER" id="PTHR43861:SF1">
    <property type="entry name" value="TRANS-ACONITATE 2-METHYLTRANSFERASE"/>
    <property type="match status" value="1"/>
</dbReference>
<reference evidence="4 5" key="1">
    <citation type="submission" date="2014-08" db="EMBL/GenBank/DDBJ databases">
        <authorList>
            <person name="den Bakker H.C."/>
        </authorList>
    </citation>
    <scope>NUCLEOTIDE SEQUENCE [LARGE SCALE GENOMIC DNA]</scope>
    <source>
        <strain evidence="4 5">DSM 18334</strain>
    </source>
</reference>
<dbReference type="Gene3D" id="3.40.50.150">
    <property type="entry name" value="Vaccinia Virus protein VP39"/>
    <property type="match status" value="1"/>
</dbReference>
<dbReference type="InterPro" id="IPR041698">
    <property type="entry name" value="Methyltransf_25"/>
</dbReference>
<accession>A0A098M2C7</accession>
<keyword evidence="2" id="KW-0808">Transferase</keyword>
<dbReference type="Pfam" id="PF13649">
    <property type="entry name" value="Methyltransf_25"/>
    <property type="match status" value="1"/>
</dbReference>
<dbReference type="Proteomes" id="UP000029734">
    <property type="component" value="Unassembled WGS sequence"/>
</dbReference>
<protein>
    <recommendedName>
        <fullName evidence="3">Methyltransferase domain-containing protein</fullName>
    </recommendedName>
</protein>
<dbReference type="OrthoDB" id="9760689at2"/>
<evidence type="ECO:0000256" key="1">
    <source>
        <dbReference type="ARBA" id="ARBA00022603"/>
    </source>
</evidence>
<evidence type="ECO:0000313" key="4">
    <source>
        <dbReference type="EMBL" id="KGE16424.1"/>
    </source>
</evidence>
<evidence type="ECO:0000313" key="5">
    <source>
        <dbReference type="Proteomes" id="UP000029734"/>
    </source>
</evidence>
<dbReference type="EMBL" id="JQCR01000003">
    <property type="protein sequence ID" value="KGE16424.1"/>
    <property type="molecule type" value="Genomic_DNA"/>
</dbReference>
<reference evidence="4 5" key="2">
    <citation type="submission" date="2014-10" db="EMBL/GenBank/DDBJ databases">
        <title>Comparative genomics of the Paenibacillus odorifer group.</title>
        <authorList>
            <person name="Tsai Y.-C."/>
            <person name="Martin N."/>
            <person name="Korlach J."/>
            <person name="Wiedmann M."/>
        </authorList>
    </citation>
    <scope>NUCLEOTIDE SEQUENCE [LARGE SCALE GENOMIC DNA]</scope>
    <source>
        <strain evidence="4 5">DSM 18334</strain>
    </source>
</reference>
<keyword evidence="5" id="KW-1185">Reference proteome</keyword>
<organism evidence="4 5">
    <name type="scientific">Paenibacillus wynnii</name>
    <dbReference type="NCBI Taxonomy" id="268407"/>
    <lineage>
        <taxon>Bacteria</taxon>
        <taxon>Bacillati</taxon>
        <taxon>Bacillota</taxon>
        <taxon>Bacilli</taxon>
        <taxon>Bacillales</taxon>
        <taxon>Paenibacillaceae</taxon>
        <taxon>Paenibacillus</taxon>
    </lineage>
</organism>
<dbReference type="AlphaFoldDB" id="A0A098M2C7"/>
<dbReference type="RefSeq" id="WP_036654244.1">
    <property type="nucleotide sequence ID" value="NZ_JQCR01000003.1"/>
</dbReference>
<keyword evidence="1" id="KW-0489">Methyltransferase</keyword>
<feature type="domain" description="Methyltransferase" evidence="3">
    <location>
        <begin position="36"/>
        <end position="123"/>
    </location>
</feature>
<dbReference type="SUPFAM" id="SSF53335">
    <property type="entry name" value="S-adenosyl-L-methionine-dependent methyltransferases"/>
    <property type="match status" value="1"/>
</dbReference>
<evidence type="ECO:0000256" key="2">
    <source>
        <dbReference type="ARBA" id="ARBA00022679"/>
    </source>
</evidence>
<dbReference type="STRING" id="268407.PWYN_16925"/>
<gene>
    <name evidence="4" type="ORF">PWYN_16925</name>
</gene>
<name>A0A098M2C7_9BACL</name>
<sequence>MKQRWNAGNYDSDMAFVSQYGESLMDLLNPKPGEQILDWGCGTGDLAAAIDARGANVTGIDTSAEMIHTARSKYPQITFVEADGQSYVSETPVDAIFSNAALHWLLDDNGTAASISASLRTNGRFIAEFGGQGNIDSIVNSLPHAFAAIGCLDKLQLPWYFPSIGEYTTLLESHGLTVQLALCFDRPTPLEAGVQGFARWMNTFANGILCVLTPSEREEVIEYMEKELKPSLYQEERWLMDYRRIRIVAYKR</sequence>
<dbReference type="eggNOG" id="COG4106">
    <property type="taxonomic scope" value="Bacteria"/>
</dbReference>
<dbReference type="InterPro" id="IPR029063">
    <property type="entry name" value="SAM-dependent_MTases_sf"/>
</dbReference>
<comment type="caution">
    <text evidence="4">The sequence shown here is derived from an EMBL/GenBank/DDBJ whole genome shotgun (WGS) entry which is preliminary data.</text>
</comment>
<dbReference type="GO" id="GO:0008168">
    <property type="term" value="F:methyltransferase activity"/>
    <property type="evidence" value="ECO:0007669"/>
    <property type="project" value="UniProtKB-KW"/>
</dbReference>
<evidence type="ECO:0000259" key="3">
    <source>
        <dbReference type="Pfam" id="PF13649"/>
    </source>
</evidence>
<dbReference type="PANTHER" id="PTHR43861">
    <property type="entry name" value="TRANS-ACONITATE 2-METHYLTRANSFERASE-RELATED"/>
    <property type="match status" value="1"/>
</dbReference>
<dbReference type="CDD" id="cd02440">
    <property type="entry name" value="AdoMet_MTases"/>
    <property type="match status" value="1"/>
</dbReference>
<dbReference type="GO" id="GO:0032259">
    <property type="term" value="P:methylation"/>
    <property type="evidence" value="ECO:0007669"/>
    <property type="project" value="UniProtKB-KW"/>
</dbReference>